<name>A0ABU6U7Z0_9FABA</name>
<comment type="caution">
    <text evidence="1">The sequence shown here is derived from an EMBL/GenBank/DDBJ whole genome shotgun (WGS) entry which is preliminary data.</text>
</comment>
<keyword evidence="2" id="KW-1185">Reference proteome</keyword>
<accession>A0ABU6U7Z0</accession>
<sequence>MITYNYNPSFPQPEASLANNSYGRGRGRGRGLGRGLGLGLGLGRGVGGASGVNKNDPGNHGVSGTVINIGNYFDDRNRYYTTNNHNSPTFNNTGSFHGSGNGSYYGGGFDARSYEEMQKQLVANFED</sequence>
<reference evidence="1 2" key="1">
    <citation type="journal article" date="2023" name="Plants (Basel)">
        <title>Bridging the Gap: Combining Genomics and Transcriptomics Approaches to Understand Stylosanthes scabra, an Orphan Legume from the Brazilian Caatinga.</title>
        <authorList>
            <person name="Ferreira-Neto J.R.C."/>
            <person name="da Silva M.D."/>
            <person name="Binneck E."/>
            <person name="de Melo N.F."/>
            <person name="da Silva R.H."/>
            <person name="de Melo A.L.T.M."/>
            <person name="Pandolfi V."/>
            <person name="Bustamante F.O."/>
            <person name="Brasileiro-Vidal A.C."/>
            <person name="Benko-Iseppon A.M."/>
        </authorList>
    </citation>
    <scope>NUCLEOTIDE SEQUENCE [LARGE SCALE GENOMIC DNA]</scope>
    <source>
        <tissue evidence="1">Leaves</tissue>
    </source>
</reference>
<gene>
    <name evidence="1" type="ORF">PIB30_017587</name>
</gene>
<dbReference type="Proteomes" id="UP001341840">
    <property type="component" value="Unassembled WGS sequence"/>
</dbReference>
<evidence type="ECO:0000313" key="2">
    <source>
        <dbReference type="Proteomes" id="UP001341840"/>
    </source>
</evidence>
<evidence type="ECO:0000313" key="1">
    <source>
        <dbReference type="EMBL" id="MED6156775.1"/>
    </source>
</evidence>
<dbReference type="EMBL" id="JASCZI010120880">
    <property type="protein sequence ID" value="MED6156775.1"/>
    <property type="molecule type" value="Genomic_DNA"/>
</dbReference>
<proteinExistence type="predicted"/>
<organism evidence="1 2">
    <name type="scientific">Stylosanthes scabra</name>
    <dbReference type="NCBI Taxonomy" id="79078"/>
    <lineage>
        <taxon>Eukaryota</taxon>
        <taxon>Viridiplantae</taxon>
        <taxon>Streptophyta</taxon>
        <taxon>Embryophyta</taxon>
        <taxon>Tracheophyta</taxon>
        <taxon>Spermatophyta</taxon>
        <taxon>Magnoliopsida</taxon>
        <taxon>eudicotyledons</taxon>
        <taxon>Gunneridae</taxon>
        <taxon>Pentapetalae</taxon>
        <taxon>rosids</taxon>
        <taxon>fabids</taxon>
        <taxon>Fabales</taxon>
        <taxon>Fabaceae</taxon>
        <taxon>Papilionoideae</taxon>
        <taxon>50 kb inversion clade</taxon>
        <taxon>dalbergioids sensu lato</taxon>
        <taxon>Dalbergieae</taxon>
        <taxon>Pterocarpus clade</taxon>
        <taxon>Stylosanthes</taxon>
    </lineage>
</organism>
<protein>
    <submittedName>
        <fullName evidence="1">Uncharacterized protein</fullName>
    </submittedName>
</protein>